<dbReference type="Gene3D" id="3.40.1090.10">
    <property type="entry name" value="Cytosolic phospholipase A2 catalytic domain"/>
    <property type="match status" value="2"/>
</dbReference>
<protein>
    <recommendedName>
        <fullName evidence="3">PNPLA domain-containing protein</fullName>
    </recommendedName>
</protein>
<keyword evidence="2" id="KW-0472">Membrane</keyword>
<dbReference type="Pfam" id="PF01734">
    <property type="entry name" value="Patatin"/>
    <property type="match status" value="1"/>
</dbReference>
<reference evidence="4" key="1">
    <citation type="submission" date="2020-02" db="EMBL/GenBank/DDBJ databases">
        <authorList>
            <person name="Meier V. D."/>
        </authorList>
    </citation>
    <scope>NUCLEOTIDE SEQUENCE</scope>
    <source>
        <strain evidence="4">AVDCRST_MAG68</strain>
    </source>
</reference>
<name>A0A6J4LK69_9BACT</name>
<feature type="domain" description="PNPLA" evidence="3">
    <location>
        <begin position="36"/>
        <end position="258"/>
    </location>
</feature>
<proteinExistence type="predicted"/>
<sequence>MASILSGRPLMTDSAVLEAPAAFPADPDAPLGPLSLSLSGGGYRAAGFHLGVVGLLDDVGLTRNVTSVSTVSGGTIFGAAWLVKKMDGAGFAEFREWFRGWMLETNVVRDALAGLAASQGGASRARASLIRSAARVYAAPGFLGDRRFGEVMEGSGIPAEVVFNATEFRSGVAFRFRRSANPHAYVGNGTFVVPREVAAQVRLADVVAASSCFPGGFEPICFPDEFEWGPGGLERARAALGDKFVPALPLMDGGVYDNQGVGSSVLANRHGEAATLLISDTNTRQEALYTTPDAPRRGWLTLNGAAWVGRILFALAVASIVALGVHAWRELEHGGWQWQDILIYIVPGAFCLAGAAALTTVRRVSLDVGARLRERVQIARAWNDVRRLTIPEVVSLVELRATSLLSLTSNVFMKRVRELVLGSVYADERYVQRRAPVLLYQLDEPEPALYHRVPWLRPSANLVAQVRCVDTMSTTLWFDTRDQLDTLERVGGATAAYALLKLIVERDGPEGGAPGTPVRALFDRLRARWDAYNV</sequence>
<accession>A0A6J4LK69</accession>
<keyword evidence="2" id="KW-0812">Transmembrane</keyword>
<dbReference type="InterPro" id="IPR016035">
    <property type="entry name" value="Acyl_Trfase/lysoPLipase"/>
</dbReference>
<keyword evidence="2" id="KW-1133">Transmembrane helix</keyword>
<dbReference type="SUPFAM" id="SSF52151">
    <property type="entry name" value="FabD/lysophospholipase-like"/>
    <property type="match status" value="1"/>
</dbReference>
<dbReference type="InterPro" id="IPR002641">
    <property type="entry name" value="PNPLA_dom"/>
</dbReference>
<organism evidence="4">
    <name type="scientific">uncultured Gemmatimonadota bacterium</name>
    <dbReference type="NCBI Taxonomy" id="203437"/>
    <lineage>
        <taxon>Bacteria</taxon>
        <taxon>Pseudomonadati</taxon>
        <taxon>Gemmatimonadota</taxon>
        <taxon>environmental samples</taxon>
    </lineage>
</organism>
<evidence type="ECO:0000256" key="1">
    <source>
        <dbReference type="ARBA" id="ARBA00023098"/>
    </source>
</evidence>
<keyword evidence="1" id="KW-0443">Lipid metabolism</keyword>
<feature type="transmembrane region" description="Helical" evidence="2">
    <location>
        <begin position="307"/>
        <end position="329"/>
    </location>
</feature>
<dbReference type="GO" id="GO:0006629">
    <property type="term" value="P:lipid metabolic process"/>
    <property type="evidence" value="ECO:0007669"/>
    <property type="project" value="UniProtKB-KW"/>
</dbReference>
<evidence type="ECO:0000259" key="3">
    <source>
        <dbReference type="Pfam" id="PF01734"/>
    </source>
</evidence>
<evidence type="ECO:0000313" key="4">
    <source>
        <dbReference type="EMBL" id="CAA9335009.1"/>
    </source>
</evidence>
<dbReference type="EMBL" id="CADCTW010000131">
    <property type="protein sequence ID" value="CAA9335009.1"/>
    <property type="molecule type" value="Genomic_DNA"/>
</dbReference>
<evidence type="ECO:0000256" key="2">
    <source>
        <dbReference type="SAM" id="Phobius"/>
    </source>
</evidence>
<dbReference type="AlphaFoldDB" id="A0A6J4LK69"/>
<feature type="transmembrane region" description="Helical" evidence="2">
    <location>
        <begin position="341"/>
        <end position="361"/>
    </location>
</feature>
<gene>
    <name evidence="4" type="ORF">AVDCRST_MAG68-2637</name>
</gene>